<dbReference type="PROSITE" id="PS01047">
    <property type="entry name" value="HMA_1"/>
    <property type="match status" value="1"/>
</dbReference>
<proteinExistence type="predicted"/>
<dbReference type="SUPFAM" id="SSF55008">
    <property type="entry name" value="HMA, heavy metal-associated domain"/>
    <property type="match status" value="1"/>
</dbReference>
<dbReference type="InterPro" id="IPR017969">
    <property type="entry name" value="Heavy-metal-associated_CS"/>
</dbReference>
<protein>
    <submittedName>
        <fullName evidence="3">Cation transporter</fullName>
    </submittedName>
</protein>
<dbReference type="Proteomes" id="UP001163878">
    <property type="component" value="Chromosome"/>
</dbReference>
<dbReference type="EMBL" id="CP107567">
    <property type="protein sequence ID" value="UYQ60589.1"/>
    <property type="molecule type" value="Genomic_DNA"/>
</dbReference>
<name>A0ABY6I3L1_STRPE</name>
<evidence type="ECO:0000313" key="3">
    <source>
        <dbReference type="EMBL" id="UYQ60589.1"/>
    </source>
</evidence>
<accession>A0ABY6I3L1</accession>
<evidence type="ECO:0000256" key="1">
    <source>
        <dbReference type="ARBA" id="ARBA00022723"/>
    </source>
</evidence>
<organism evidence="3 4">
    <name type="scientific">Streptomyces peucetius</name>
    <dbReference type="NCBI Taxonomy" id="1950"/>
    <lineage>
        <taxon>Bacteria</taxon>
        <taxon>Bacillati</taxon>
        <taxon>Actinomycetota</taxon>
        <taxon>Actinomycetes</taxon>
        <taxon>Kitasatosporales</taxon>
        <taxon>Streptomycetaceae</taxon>
        <taxon>Streptomyces</taxon>
    </lineage>
</organism>
<dbReference type="PRINTS" id="PR00944">
    <property type="entry name" value="CUEXPORT"/>
</dbReference>
<evidence type="ECO:0000313" key="4">
    <source>
        <dbReference type="Proteomes" id="UP001163878"/>
    </source>
</evidence>
<dbReference type="InterPro" id="IPR000428">
    <property type="entry name" value="Cu-bd"/>
</dbReference>
<dbReference type="Pfam" id="PF00403">
    <property type="entry name" value="HMA"/>
    <property type="match status" value="1"/>
</dbReference>
<dbReference type="CDD" id="cd00371">
    <property type="entry name" value="HMA"/>
    <property type="match status" value="1"/>
</dbReference>
<gene>
    <name evidence="3" type="ORF">OGH68_03310</name>
</gene>
<reference evidence="3" key="1">
    <citation type="submission" date="2022-10" db="EMBL/GenBank/DDBJ databases">
        <title>Cytochrome P450 Catalyzes Benzene Ring Formation in the Biosynthesis of Trialkyl-Substituted Aromatic Polyketides.</title>
        <authorList>
            <person name="Zhao E."/>
            <person name="Ge H."/>
        </authorList>
    </citation>
    <scope>NUCLEOTIDE SEQUENCE</scope>
    <source>
        <strain evidence="3">NA0869</strain>
    </source>
</reference>
<keyword evidence="1" id="KW-0479">Metal-binding</keyword>
<dbReference type="PROSITE" id="PS50846">
    <property type="entry name" value="HMA_2"/>
    <property type="match status" value="1"/>
</dbReference>
<keyword evidence="4" id="KW-1185">Reference proteome</keyword>
<dbReference type="Gene3D" id="3.30.70.100">
    <property type="match status" value="1"/>
</dbReference>
<sequence length="72" mass="7709">MVQDVYDVKGMTCDHCVRAVTSEVGALPGVEQVDVDLSTGEVTVSSRDRLDYDSIAAAVDEAGYELVGRDTK</sequence>
<feature type="domain" description="HMA" evidence="2">
    <location>
        <begin position="2"/>
        <end position="67"/>
    </location>
</feature>
<dbReference type="InterPro" id="IPR006121">
    <property type="entry name" value="HMA_dom"/>
</dbReference>
<dbReference type="RefSeq" id="WP_264241795.1">
    <property type="nucleotide sequence ID" value="NZ_CP107567.1"/>
</dbReference>
<dbReference type="InterPro" id="IPR036163">
    <property type="entry name" value="HMA_dom_sf"/>
</dbReference>
<evidence type="ECO:0000259" key="2">
    <source>
        <dbReference type="PROSITE" id="PS50846"/>
    </source>
</evidence>